<reference evidence="1 2" key="1">
    <citation type="journal article" date="2010" name="Stand. Genomic Sci.">
        <title>Complete genome sequence of Vulcanisaeta distributa type strain (IC-017).</title>
        <authorList>
            <person name="Mavromatis K."/>
            <person name="Sikorski J."/>
            <person name="Pabst E."/>
            <person name="Teshima H."/>
            <person name="Lapidus A."/>
            <person name="Lucas S."/>
            <person name="Nolan M."/>
            <person name="Glavina Del Rio T."/>
            <person name="Cheng J.F."/>
            <person name="Bruce D."/>
            <person name="Goodwin L."/>
            <person name="Pitluck S."/>
            <person name="Liolios K."/>
            <person name="Ivanova N."/>
            <person name="Mikhailova N."/>
            <person name="Pati A."/>
            <person name="Chen A."/>
            <person name="Palaniappan K."/>
            <person name="Land M."/>
            <person name="Hauser L."/>
            <person name="Chang Y.J."/>
            <person name="Jeffries C.D."/>
            <person name="Rohde M."/>
            <person name="Spring S."/>
            <person name="Goker M."/>
            <person name="Wirth R."/>
            <person name="Woyke T."/>
            <person name="Bristow J."/>
            <person name="Eisen J.A."/>
            <person name="Markowitz V."/>
            <person name="Hugenholtz P."/>
            <person name="Klenk H.P."/>
            <person name="Kyrpides N.C."/>
        </authorList>
    </citation>
    <scope>NUCLEOTIDE SEQUENCE [LARGE SCALE GENOMIC DNA]</scope>
    <source>
        <strain evidence="2">DSM 14429 / JCM 11212 / NBRC 100878 / IC-017</strain>
    </source>
</reference>
<dbReference type="eggNOG" id="arCOG13893">
    <property type="taxonomic scope" value="Archaea"/>
</dbReference>
<dbReference type="RefSeq" id="WP_013336989.1">
    <property type="nucleotide sequence ID" value="NC_014537.1"/>
</dbReference>
<dbReference type="EMBL" id="CP002100">
    <property type="protein sequence ID" value="ADN51264.1"/>
    <property type="molecule type" value="Genomic_DNA"/>
</dbReference>
<keyword evidence="2" id="KW-1185">Reference proteome</keyword>
<organism evidence="1 2">
    <name type="scientific">Vulcanisaeta distributa (strain DSM 14429 / JCM 11212 / NBRC 100878 / IC-017)</name>
    <dbReference type="NCBI Taxonomy" id="572478"/>
    <lineage>
        <taxon>Archaea</taxon>
        <taxon>Thermoproteota</taxon>
        <taxon>Thermoprotei</taxon>
        <taxon>Thermoproteales</taxon>
        <taxon>Thermoproteaceae</taxon>
        <taxon>Vulcanisaeta</taxon>
    </lineage>
</organism>
<protein>
    <submittedName>
        <fullName evidence="1">Uncharacterized protein</fullName>
    </submittedName>
</protein>
<proteinExistence type="predicted"/>
<dbReference type="AlphaFoldDB" id="E1QNH6"/>
<evidence type="ECO:0000313" key="1">
    <source>
        <dbReference type="EMBL" id="ADN51264.1"/>
    </source>
</evidence>
<dbReference type="KEGG" id="vdi:Vdis_1892"/>
<accession>E1QNH6</accession>
<name>E1QNH6_VULDI</name>
<evidence type="ECO:0000313" key="2">
    <source>
        <dbReference type="Proteomes" id="UP000006681"/>
    </source>
</evidence>
<dbReference type="HOGENOM" id="CLU_1217645_0_0_2"/>
<dbReference type="GeneID" id="9752839"/>
<dbReference type="STRING" id="572478.Vdis_1892"/>
<gene>
    <name evidence="1" type="ordered locus">Vdis_1892</name>
</gene>
<dbReference type="Proteomes" id="UP000006681">
    <property type="component" value="Chromosome"/>
</dbReference>
<sequence length="227" mass="25034">MPSIKALSTVILALVLAIVLVYLIHSFYITKDNVTVGGSCVNSIEYEELMSNYTKLLIKYTALLQKLNECTANGGLIQYQGSLSHREVITSNLTINATLSITNCNGYSLQATKELYFETKGPGYLVITYRLSNPQVIEGSVSYYVYVMAQAMPSIPMTAVYTYESSTYAYEAGQYGQLIVPVLPNSTYALTLGFTCYAAEYYPPTNAGVIINGEIPEYAVVNVTYVW</sequence>
<reference evidence="2" key="2">
    <citation type="journal article" date="2010" name="Stand. Genomic Sci.">
        <title>Complete genome sequence of Vulcanisaeta distributa type strain (IC-017T).</title>
        <authorList>
            <person name="Mavromatis K."/>
            <person name="Sikorski J."/>
            <person name="Pabst E."/>
            <person name="Teshima H."/>
            <person name="Lapidus A."/>
            <person name="Lucas S."/>
            <person name="Nolan M."/>
            <person name="Glavina Del Rio T."/>
            <person name="Cheng J."/>
            <person name="Bruce D."/>
            <person name="Goodwin L."/>
            <person name="Pitluck S."/>
            <person name="Liolios K."/>
            <person name="Ivanova N."/>
            <person name="Mikhailova N."/>
            <person name="Pati A."/>
            <person name="Chen A."/>
            <person name="Palaniappan K."/>
            <person name="Land M."/>
            <person name="Hauser L."/>
            <person name="Chang Y."/>
            <person name="Jeffries C."/>
            <person name="Rohde M."/>
            <person name="Spring S."/>
            <person name="Goker M."/>
            <person name="Wirth R."/>
            <person name="Woyke T."/>
            <person name="Bristow J."/>
            <person name="Eisen J."/>
            <person name="Markowitz V."/>
            <person name="Hugenholtz P."/>
            <person name="Klenk H."/>
            <person name="Kyrpides N."/>
        </authorList>
    </citation>
    <scope>NUCLEOTIDE SEQUENCE [LARGE SCALE GENOMIC DNA]</scope>
    <source>
        <strain evidence="2">DSM 14429 / JCM 11212 / NBRC 100878 / IC-017</strain>
    </source>
</reference>